<dbReference type="InterPro" id="IPR001881">
    <property type="entry name" value="EGF-like_Ca-bd_dom"/>
</dbReference>
<dbReference type="Gene3D" id="2.10.25.10">
    <property type="entry name" value="Laminin"/>
    <property type="match status" value="2"/>
</dbReference>
<dbReference type="CDD" id="cd00054">
    <property type="entry name" value="EGF_CA"/>
    <property type="match status" value="2"/>
</dbReference>
<dbReference type="InterPro" id="IPR045274">
    <property type="entry name" value="WAK-like"/>
</dbReference>
<evidence type="ECO:0000256" key="16">
    <source>
        <dbReference type="SAM" id="Phobius"/>
    </source>
</evidence>
<evidence type="ECO:0000313" key="19">
    <source>
        <dbReference type="Proteomes" id="UP001341281"/>
    </source>
</evidence>
<dbReference type="SUPFAM" id="SSF56112">
    <property type="entry name" value="Protein kinase-like (PK-like)"/>
    <property type="match status" value="1"/>
</dbReference>
<sequence length="863" mass="94118">IDECKLPSQATGCWSGECINTVGSFYCRCPQGSYGDPSVRDGCSKSNSSSGQYSGYHSSTSTSIGMPGCNTTCGKVQVPYPFGLGPASCYWPGFNLTCDTSHDPPPLLLGDDGTLQVVDISLLDSTVRVIRNLNFTTLFDNDTTVRIISDDNGSFNYDDGGDFTSGADNPMRFTYNYNLTVPLPVGVFDYLSNIGESYSLSPRNELVLNGCGVQATLQLVLHGGGGGGNSSSTVILSSNCSSIVAGQQGQGPDLGAPIGNDYCSGTNGCSHAPILAGSMPKKVTFESLSNTTLIQLGQKNVTLLTTPIYAFLTEGPSSSMDQINMHMNLYRDNMMSTFRQIASPLLLQWAVKQGLAADKNLGATCPGDVARRLCKSDHSDCHQEQHEGYTCQCSQGYDGNPYITDGCKDIDECKIPRTIRNECFGHCNNLPGSYECLCPQGSHGDPSLLNGCRPHVTGLSISIGVGSGAGFIVFVLMAMYSIKKLKQRRSTKLKQKFFKQNRGQLLQQLVAHRADIAERMIITLEELENATNNFDKARELGGGGHGTVYKGILSNLHVVAIKKSNDSVQREVDDFINEVAILSQISHRNVVKLYGCCLETEVPLLVYEFVSNGTLESHLHVEGAMSLSWKDRLRIASETAKAIGYLHSATSIPIIHRDIKSTNILLNDTLTTKVSDFGASRHIPIDRTGVTTNVQGTIGYLDPAYYYTGRLTEKSDVYSFGVLLVELLTRKKPYSCVSSDGLGLVPHFVTLHNSGSLVDILDQQIMQEGESQQVTEVDQVAALAVTCVKMNADERPTMRQVEMTLEAIQAKEQTSDNATAEMFEENSIRRRLPSLDPEGRSMQKMTRRYSLEQEFLMSARYPR</sequence>
<reference evidence="18 19" key="1">
    <citation type="submission" date="2024-02" db="EMBL/GenBank/DDBJ databases">
        <title>High-quality chromosome-scale genome assembly of Pensacola bahiagrass (Paspalum notatum Flugge var. saurae).</title>
        <authorList>
            <person name="Vega J.M."/>
            <person name="Podio M."/>
            <person name="Orjuela J."/>
            <person name="Siena L.A."/>
            <person name="Pessino S.C."/>
            <person name="Combes M.C."/>
            <person name="Mariac C."/>
            <person name="Albertini E."/>
            <person name="Pupilli F."/>
            <person name="Ortiz J.P.A."/>
            <person name="Leblanc O."/>
        </authorList>
    </citation>
    <scope>NUCLEOTIDE SEQUENCE [LARGE SCALE GENOMIC DNA]</scope>
    <source>
        <strain evidence="18">R1</strain>
        <tissue evidence="18">Leaf</tissue>
    </source>
</reference>
<evidence type="ECO:0000256" key="12">
    <source>
        <dbReference type="ARBA" id="ARBA00023136"/>
    </source>
</evidence>
<dbReference type="GO" id="GO:0005509">
    <property type="term" value="F:calcium ion binding"/>
    <property type="evidence" value="ECO:0007669"/>
    <property type="project" value="InterPro"/>
</dbReference>
<evidence type="ECO:0000256" key="7">
    <source>
        <dbReference type="ARBA" id="ARBA00022737"/>
    </source>
</evidence>
<dbReference type="InterPro" id="IPR008271">
    <property type="entry name" value="Ser/Thr_kinase_AS"/>
</dbReference>
<dbReference type="Proteomes" id="UP001341281">
    <property type="component" value="Chromosome 01"/>
</dbReference>
<keyword evidence="7" id="KW-0677">Repeat</keyword>
<evidence type="ECO:0000259" key="17">
    <source>
        <dbReference type="PROSITE" id="PS50011"/>
    </source>
</evidence>
<gene>
    <name evidence="18" type="ORF">U9M48_005569</name>
</gene>
<dbReference type="FunFam" id="1.10.510.10:FF:000084">
    <property type="entry name" value="Wall-associated receptor kinase 2"/>
    <property type="match status" value="1"/>
</dbReference>
<feature type="transmembrane region" description="Helical" evidence="16">
    <location>
        <begin position="459"/>
        <end position="482"/>
    </location>
</feature>
<keyword evidence="13" id="KW-1015">Disulfide bond</keyword>
<dbReference type="InterPro" id="IPR018097">
    <property type="entry name" value="EGF_Ca-bd_CS"/>
</dbReference>
<keyword evidence="14" id="KW-0325">Glycoprotein</keyword>
<evidence type="ECO:0000256" key="8">
    <source>
        <dbReference type="ARBA" id="ARBA00022741"/>
    </source>
</evidence>
<dbReference type="CDD" id="cd14066">
    <property type="entry name" value="STKc_IRAK"/>
    <property type="match status" value="1"/>
</dbReference>
<comment type="subcellular location">
    <subcellularLocation>
        <location evidence="1">Membrane</location>
        <topology evidence="1">Single-pass type I membrane protein</topology>
    </subcellularLocation>
</comment>
<dbReference type="GO" id="GO:0007166">
    <property type="term" value="P:cell surface receptor signaling pathway"/>
    <property type="evidence" value="ECO:0007669"/>
    <property type="project" value="InterPro"/>
</dbReference>
<keyword evidence="3" id="KW-0245">EGF-like domain</keyword>
<accession>A0AAQ3PM59</accession>
<evidence type="ECO:0000256" key="2">
    <source>
        <dbReference type="ARBA" id="ARBA00022527"/>
    </source>
</evidence>
<evidence type="ECO:0000256" key="11">
    <source>
        <dbReference type="ARBA" id="ARBA00022989"/>
    </source>
</evidence>
<keyword evidence="19" id="KW-1185">Reference proteome</keyword>
<keyword evidence="2" id="KW-0723">Serine/threonine-protein kinase</keyword>
<evidence type="ECO:0000256" key="9">
    <source>
        <dbReference type="ARBA" id="ARBA00022777"/>
    </source>
</evidence>
<dbReference type="PROSITE" id="PS00108">
    <property type="entry name" value="PROTEIN_KINASE_ST"/>
    <property type="match status" value="1"/>
</dbReference>
<dbReference type="InterPro" id="IPR049883">
    <property type="entry name" value="NOTCH1_EGF-like"/>
</dbReference>
<evidence type="ECO:0000256" key="10">
    <source>
        <dbReference type="ARBA" id="ARBA00022840"/>
    </source>
</evidence>
<dbReference type="InterPro" id="IPR001245">
    <property type="entry name" value="Ser-Thr/Tyr_kinase_cat_dom"/>
</dbReference>
<dbReference type="Pfam" id="PF12661">
    <property type="entry name" value="hEGF"/>
    <property type="match status" value="1"/>
</dbReference>
<dbReference type="GO" id="GO:0004674">
    <property type="term" value="F:protein serine/threonine kinase activity"/>
    <property type="evidence" value="ECO:0007669"/>
    <property type="project" value="UniProtKB-KW"/>
</dbReference>
<evidence type="ECO:0000256" key="4">
    <source>
        <dbReference type="ARBA" id="ARBA00022679"/>
    </source>
</evidence>
<dbReference type="InterPro" id="IPR017441">
    <property type="entry name" value="Protein_kinase_ATP_BS"/>
</dbReference>
<evidence type="ECO:0000256" key="13">
    <source>
        <dbReference type="ARBA" id="ARBA00023157"/>
    </source>
</evidence>
<dbReference type="Pfam" id="PF13947">
    <property type="entry name" value="GUB_WAK_bind"/>
    <property type="match status" value="1"/>
</dbReference>
<dbReference type="PANTHER" id="PTHR27005">
    <property type="entry name" value="WALL-ASSOCIATED RECEPTOR KINASE-LIKE 21"/>
    <property type="match status" value="1"/>
</dbReference>
<keyword evidence="9" id="KW-0418">Kinase</keyword>
<dbReference type="SMART" id="SM00179">
    <property type="entry name" value="EGF_CA"/>
    <property type="match status" value="2"/>
</dbReference>
<dbReference type="SUPFAM" id="SSF57184">
    <property type="entry name" value="Growth factor receptor domain"/>
    <property type="match status" value="1"/>
</dbReference>
<evidence type="ECO:0000256" key="15">
    <source>
        <dbReference type="PROSITE-ProRule" id="PRU10141"/>
    </source>
</evidence>
<dbReference type="PROSITE" id="PS50011">
    <property type="entry name" value="PROTEIN_KINASE_DOM"/>
    <property type="match status" value="1"/>
</dbReference>
<dbReference type="Gene3D" id="3.30.200.20">
    <property type="entry name" value="Phosphorylase Kinase, domain 1"/>
    <property type="match status" value="1"/>
</dbReference>
<evidence type="ECO:0000256" key="6">
    <source>
        <dbReference type="ARBA" id="ARBA00022729"/>
    </source>
</evidence>
<feature type="non-terminal residue" evidence="18">
    <location>
        <position position="1"/>
    </location>
</feature>
<dbReference type="SMART" id="SM00220">
    <property type="entry name" value="S_TKc"/>
    <property type="match status" value="1"/>
</dbReference>
<dbReference type="PROSITE" id="PS01187">
    <property type="entry name" value="EGF_CA"/>
    <property type="match status" value="1"/>
</dbReference>
<dbReference type="InterPro" id="IPR013032">
    <property type="entry name" value="EGF-like_CS"/>
</dbReference>
<feature type="binding site" evidence="15">
    <location>
        <position position="563"/>
    </location>
    <ligand>
        <name>ATP</name>
        <dbReference type="ChEBI" id="CHEBI:30616"/>
    </ligand>
</feature>
<dbReference type="InterPro" id="IPR025287">
    <property type="entry name" value="WAK_GUB"/>
</dbReference>
<name>A0AAQ3PM59_PASNO</name>
<evidence type="ECO:0000256" key="1">
    <source>
        <dbReference type="ARBA" id="ARBA00004479"/>
    </source>
</evidence>
<dbReference type="PROSITE" id="PS00010">
    <property type="entry name" value="ASX_HYDROXYL"/>
    <property type="match status" value="1"/>
</dbReference>
<organism evidence="18 19">
    <name type="scientific">Paspalum notatum var. saurae</name>
    <dbReference type="NCBI Taxonomy" id="547442"/>
    <lineage>
        <taxon>Eukaryota</taxon>
        <taxon>Viridiplantae</taxon>
        <taxon>Streptophyta</taxon>
        <taxon>Embryophyta</taxon>
        <taxon>Tracheophyta</taxon>
        <taxon>Spermatophyta</taxon>
        <taxon>Magnoliopsida</taxon>
        <taxon>Liliopsida</taxon>
        <taxon>Poales</taxon>
        <taxon>Poaceae</taxon>
        <taxon>PACMAD clade</taxon>
        <taxon>Panicoideae</taxon>
        <taxon>Andropogonodae</taxon>
        <taxon>Paspaleae</taxon>
        <taxon>Paspalinae</taxon>
        <taxon>Paspalum</taxon>
    </lineage>
</organism>
<dbReference type="AlphaFoldDB" id="A0AAQ3PM59"/>
<keyword evidence="6" id="KW-0732">Signal</keyword>
<dbReference type="Gene3D" id="1.10.510.10">
    <property type="entry name" value="Transferase(Phosphotransferase) domain 1"/>
    <property type="match status" value="1"/>
</dbReference>
<dbReference type="EMBL" id="CP144745">
    <property type="protein sequence ID" value="WVZ54824.1"/>
    <property type="molecule type" value="Genomic_DNA"/>
</dbReference>
<dbReference type="PROSITE" id="PS00107">
    <property type="entry name" value="PROTEIN_KINASE_ATP"/>
    <property type="match status" value="1"/>
</dbReference>
<dbReference type="SMART" id="SM00181">
    <property type="entry name" value="EGF"/>
    <property type="match status" value="3"/>
</dbReference>
<protein>
    <recommendedName>
        <fullName evidence="17">Protein kinase domain-containing protein</fullName>
    </recommendedName>
</protein>
<dbReference type="Pfam" id="PF07645">
    <property type="entry name" value="EGF_CA"/>
    <property type="match status" value="2"/>
</dbReference>
<dbReference type="InterPro" id="IPR009030">
    <property type="entry name" value="Growth_fac_rcpt_cys_sf"/>
</dbReference>
<dbReference type="InterPro" id="IPR000719">
    <property type="entry name" value="Prot_kinase_dom"/>
</dbReference>
<keyword evidence="4" id="KW-0808">Transferase</keyword>
<dbReference type="GO" id="GO:0005886">
    <property type="term" value="C:plasma membrane"/>
    <property type="evidence" value="ECO:0007669"/>
    <property type="project" value="TreeGrafter"/>
</dbReference>
<dbReference type="GO" id="GO:0005524">
    <property type="term" value="F:ATP binding"/>
    <property type="evidence" value="ECO:0007669"/>
    <property type="project" value="UniProtKB-UniRule"/>
</dbReference>
<keyword evidence="8 15" id="KW-0547">Nucleotide-binding</keyword>
<keyword evidence="5 16" id="KW-0812">Transmembrane</keyword>
<proteinExistence type="predicted"/>
<dbReference type="GO" id="GO:0030247">
    <property type="term" value="F:polysaccharide binding"/>
    <property type="evidence" value="ECO:0007669"/>
    <property type="project" value="InterPro"/>
</dbReference>
<keyword evidence="10 15" id="KW-0067">ATP-binding</keyword>
<feature type="domain" description="Protein kinase" evidence="17">
    <location>
        <begin position="534"/>
        <end position="805"/>
    </location>
</feature>
<dbReference type="Pfam" id="PF07714">
    <property type="entry name" value="PK_Tyr_Ser-Thr"/>
    <property type="match status" value="1"/>
</dbReference>
<keyword evidence="11 16" id="KW-1133">Transmembrane helix</keyword>
<evidence type="ECO:0000313" key="18">
    <source>
        <dbReference type="EMBL" id="WVZ54824.1"/>
    </source>
</evidence>
<dbReference type="PANTHER" id="PTHR27005:SF215">
    <property type="entry name" value="OS09G0562600 PROTEIN"/>
    <property type="match status" value="1"/>
</dbReference>
<dbReference type="InterPro" id="IPR000152">
    <property type="entry name" value="EGF-type_Asp/Asn_hydroxyl_site"/>
</dbReference>
<dbReference type="InterPro" id="IPR000742">
    <property type="entry name" value="EGF"/>
</dbReference>
<dbReference type="InterPro" id="IPR011009">
    <property type="entry name" value="Kinase-like_dom_sf"/>
</dbReference>
<evidence type="ECO:0000256" key="14">
    <source>
        <dbReference type="ARBA" id="ARBA00023180"/>
    </source>
</evidence>
<dbReference type="SUPFAM" id="SSF57196">
    <property type="entry name" value="EGF/Laminin"/>
    <property type="match status" value="1"/>
</dbReference>
<evidence type="ECO:0000256" key="5">
    <source>
        <dbReference type="ARBA" id="ARBA00022692"/>
    </source>
</evidence>
<evidence type="ECO:0000256" key="3">
    <source>
        <dbReference type="ARBA" id="ARBA00022536"/>
    </source>
</evidence>
<dbReference type="FunFam" id="3.30.200.20:FF:000043">
    <property type="entry name" value="Wall-associated receptor kinase 2"/>
    <property type="match status" value="1"/>
</dbReference>
<keyword evidence="12 16" id="KW-0472">Membrane</keyword>